<gene>
    <name evidence="3" type="ORF">Acr_16g0004030</name>
</gene>
<dbReference type="SUPFAM" id="SSF46565">
    <property type="entry name" value="Chaperone J-domain"/>
    <property type="match status" value="1"/>
</dbReference>
<dbReference type="Gene3D" id="1.10.287.110">
    <property type="entry name" value="DnaJ domain"/>
    <property type="match status" value="1"/>
</dbReference>
<organism evidence="3 4">
    <name type="scientific">Actinidia rufa</name>
    <dbReference type="NCBI Taxonomy" id="165716"/>
    <lineage>
        <taxon>Eukaryota</taxon>
        <taxon>Viridiplantae</taxon>
        <taxon>Streptophyta</taxon>
        <taxon>Embryophyta</taxon>
        <taxon>Tracheophyta</taxon>
        <taxon>Spermatophyta</taxon>
        <taxon>Magnoliopsida</taxon>
        <taxon>eudicotyledons</taxon>
        <taxon>Gunneridae</taxon>
        <taxon>Pentapetalae</taxon>
        <taxon>asterids</taxon>
        <taxon>Ericales</taxon>
        <taxon>Actinidiaceae</taxon>
        <taxon>Actinidia</taxon>
    </lineage>
</organism>
<feature type="domain" description="J" evidence="2">
    <location>
        <begin position="66"/>
        <end position="130"/>
    </location>
</feature>
<sequence length="808" mass="90099">MECNKDEATRAKEISEKKLTEGDIAGAKKFALKAQNLFPGLEGLSQFMETLDVYVSAETKVNGEVDWYGVLGVDPLADDETLMRHYRKLALSLHPDKNKSVGADGAFKIVSEAWSLLSDKAKKIEYDQKRNLRDTYQKSATGNASMPAAKNGFHTFTHQNNPGLNDQKSATASQPTQNNSSTPAGKKGFHNPSLNEQKSATASQPTQFPPCPSKPNTFWTVCNRCKMQYEYLRAYLNQNLRCPNCREPFYAAEIPAPPTNGQHSSTPWPPSYQQQQNVNCHKENKKPASGRKPTSGPNTGTLESAGVDLINSPNIQHNSFSGPGGFTSVPGSASSAGQNANLVQQARQILKRGRKEVHTSKSSSSKKTGARLPSNAGPTSGKGKRPIKKSRIEVNVSGTERPSTSGTVKHNRVKELSESQLQIHNLLLAKSRTEIRKNLDEWNVQNALKASEKEGKKMEMEKSKAAVNGEKKDGNKNDVFVDTKNSFQPENSSLAASNIDSDEKAAEVMLMSIPDPEFYNFDKDRIENSFRENQVWAAYDDDDGMPRYYAMIHGVISKRPFKMRSSWLNSKNNDELGPLNWVGSGFSKTTGDFRIGKHVSNMNLNSFSHRVKWMKGARGAIQIFPRKGDVWAFYRNWSPDWNELTPDEVIHKYDMVEVLEDYNERQGVAVAPLVKVAGFKSVFRRHLDQGVVKTISRDKMFCFSHSVPSYILIGQEARNAPTHCLELDPKALPLELLQIITEAEEMEIMEEAKKASKEGKAKDDLHAEESGKGNVKKGMNEHFKIVYTRKAKDSKEQEMLKNTGEAKE</sequence>
<dbReference type="AlphaFoldDB" id="A0A7J0FYK3"/>
<accession>A0A7J0FYK3</accession>
<dbReference type="PROSITE" id="PS00636">
    <property type="entry name" value="DNAJ_1"/>
    <property type="match status" value="1"/>
</dbReference>
<dbReference type="PANTHER" id="PTHR44137">
    <property type="entry name" value="BNAC03G44070D PROTEIN"/>
    <property type="match status" value="1"/>
</dbReference>
<evidence type="ECO:0000313" key="4">
    <source>
        <dbReference type="Proteomes" id="UP000585474"/>
    </source>
</evidence>
<dbReference type="InterPro" id="IPR001623">
    <property type="entry name" value="DnaJ_domain"/>
</dbReference>
<comment type="caution">
    <text evidence="3">The sequence shown here is derived from an EMBL/GenBank/DDBJ whole genome shotgun (WGS) entry which is preliminary data.</text>
</comment>
<dbReference type="InterPro" id="IPR018253">
    <property type="entry name" value="DnaJ_domain_CS"/>
</dbReference>
<dbReference type="Proteomes" id="UP000585474">
    <property type="component" value="Unassembled WGS sequence"/>
</dbReference>
<dbReference type="EMBL" id="BJWL01000016">
    <property type="protein sequence ID" value="GFZ03779.1"/>
    <property type="molecule type" value="Genomic_DNA"/>
</dbReference>
<dbReference type="Pfam" id="PF11926">
    <property type="entry name" value="DUF3444"/>
    <property type="match status" value="1"/>
</dbReference>
<feature type="compositionally biased region" description="Polar residues" evidence="1">
    <location>
        <begin position="259"/>
        <end position="279"/>
    </location>
</feature>
<reference evidence="3 4" key="1">
    <citation type="submission" date="2019-07" db="EMBL/GenBank/DDBJ databases">
        <title>De Novo Assembly of kiwifruit Actinidia rufa.</title>
        <authorList>
            <person name="Sugita-Konishi S."/>
            <person name="Sato K."/>
            <person name="Mori E."/>
            <person name="Abe Y."/>
            <person name="Kisaki G."/>
            <person name="Hamano K."/>
            <person name="Suezawa K."/>
            <person name="Otani M."/>
            <person name="Fukuda T."/>
            <person name="Manabe T."/>
            <person name="Gomi K."/>
            <person name="Tabuchi M."/>
            <person name="Akimitsu K."/>
            <person name="Kataoka I."/>
        </authorList>
    </citation>
    <scope>NUCLEOTIDE SEQUENCE [LARGE SCALE GENOMIC DNA]</scope>
    <source>
        <strain evidence="4">cv. Fuchu</strain>
    </source>
</reference>
<dbReference type="PANTHER" id="PTHR44137:SF61">
    <property type="entry name" value="J DOMAIN-CONTAINING PROTEIN"/>
    <property type="match status" value="1"/>
</dbReference>
<feature type="compositionally biased region" description="Polar residues" evidence="1">
    <location>
        <begin position="311"/>
        <end position="321"/>
    </location>
</feature>
<keyword evidence="4" id="KW-1185">Reference proteome</keyword>
<feature type="compositionally biased region" description="Basic and acidic residues" evidence="1">
    <location>
        <begin position="753"/>
        <end position="771"/>
    </location>
</feature>
<dbReference type="CDD" id="cd06257">
    <property type="entry name" value="DnaJ"/>
    <property type="match status" value="1"/>
</dbReference>
<proteinExistence type="predicted"/>
<dbReference type="SMART" id="SM00271">
    <property type="entry name" value="DnaJ"/>
    <property type="match status" value="1"/>
</dbReference>
<feature type="region of interest" description="Disordered" evidence="1">
    <location>
        <begin position="451"/>
        <end position="476"/>
    </location>
</feature>
<feature type="compositionally biased region" description="Polar residues" evidence="1">
    <location>
        <begin position="154"/>
        <end position="183"/>
    </location>
</feature>
<dbReference type="Pfam" id="PF23551">
    <property type="entry name" value="Zn_ribbon_20"/>
    <property type="match status" value="1"/>
</dbReference>
<feature type="compositionally biased region" description="Polar residues" evidence="1">
    <location>
        <begin position="192"/>
        <end position="206"/>
    </location>
</feature>
<feature type="region of interest" description="Disordered" evidence="1">
    <location>
        <begin position="256"/>
        <end position="411"/>
    </location>
</feature>
<feature type="compositionally biased region" description="Polar residues" evidence="1">
    <location>
        <begin position="396"/>
        <end position="408"/>
    </location>
</feature>
<protein>
    <submittedName>
        <fullName evidence="3">Chaperone DnaJ-domain superfamily protein</fullName>
    </submittedName>
</protein>
<evidence type="ECO:0000259" key="2">
    <source>
        <dbReference type="PROSITE" id="PS50076"/>
    </source>
</evidence>
<dbReference type="Pfam" id="PF00226">
    <property type="entry name" value="DnaJ"/>
    <property type="match status" value="1"/>
</dbReference>
<feature type="region of interest" description="Disordered" evidence="1">
    <location>
        <begin position="753"/>
        <end position="775"/>
    </location>
</feature>
<dbReference type="InterPro" id="IPR056988">
    <property type="entry name" value="Zn_ribbon_pln"/>
</dbReference>
<dbReference type="PRINTS" id="PR00625">
    <property type="entry name" value="JDOMAIN"/>
</dbReference>
<dbReference type="InterPro" id="IPR036869">
    <property type="entry name" value="J_dom_sf"/>
</dbReference>
<name>A0A7J0FYK3_9ERIC</name>
<dbReference type="OrthoDB" id="66964at2759"/>
<evidence type="ECO:0000256" key="1">
    <source>
        <dbReference type="SAM" id="MobiDB-lite"/>
    </source>
</evidence>
<evidence type="ECO:0000313" key="3">
    <source>
        <dbReference type="EMBL" id="GFZ03779.1"/>
    </source>
</evidence>
<dbReference type="InterPro" id="IPR024593">
    <property type="entry name" value="DUF3444"/>
</dbReference>
<dbReference type="PROSITE" id="PS50076">
    <property type="entry name" value="DNAJ_2"/>
    <property type="match status" value="1"/>
</dbReference>
<feature type="compositionally biased region" description="Polar residues" evidence="1">
    <location>
        <begin position="329"/>
        <end position="347"/>
    </location>
</feature>
<feature type="region of interest" description="Disordered" evidence="1">
    <location>
        <begin position="137"/>
        <end position="210"/>
    </location>
</feature>